<reference evidence="1" key="2">
    <citation type="journal article" date="2015" name="Fish Shellfish Immunol.">
        <title>Early steps in the European eel (Anguilla anguilla)-Vibrio vulnificus interaction in the gills: Role of the RtxA13 toxin.</title>
        <authorList>
            <person name="Callol A."/>
            <person name="Pajuelo D."/>
            <person name="Ebbesson L."/>
            <person name="Teles M."/>
            <person name="MacKenzie S."/>
            <person name="Amaro C."/>
        </authorList>
    </citation>
    <scope>NUCLEOTIDE SEQUENCE</scope>
</reference>
<organism evidence="1">
    <name type="scientific">Anguilla anguilla</name>
    <name type="common">European freshwater eel</name>
    <name type="synonym">Muraena anguilla</name>
    <dbReference type="NCBI Taxonomy" id="7936"/>
    <lineage>
        <taxon>Eukaryota</taxon>
        <taxon>Metazoa</taxon>
        <taxon>Chordata</taxon>
        <taxon>Craniata</taxon>
        <taxon>Vertebrata</taxon>
        <taxon>Euteleostomi</taxon>
        <taxon>Actinopterygii</taxon>
        <taxon>Neopterygii</taxon>
        <taxon>Teleostei</taxon>
        <taxon>Anguilliformes</taxon>
        <taxon>Anguillidae</taxon>
        <taxon>Anguilla</taxon>
    </lineage>
</organism>
<proteinExistence type="predicted"/>
<evidence type="ECO:0000313" key="1">
    <source>
        <dbReference type="EMBL" id="JAH70478.1"/>
    </source>
</evidence>
<dbReference type="EMBL" id="GBXM01038099">
    <property type="protein sequence ID" value="JAH70478.1"/>
    <property type="molecule type" value="Transcribed_RNA"/>
</dbReference>
<reference evidence="1" key="1">
    <citation type="submission" date="2014-11" db="EMBL/GenBank/DDBJ databases">
        <authorList>
            <person name="Amaro Gonzalez C."/>
        </authorList>
    </citation>
    <scope>NUCLEOTIDE SEQUENCE</scope>
</reference>
<sequence>MNPKLLLECLHFSAH</sequence>
<protein>
    <submittedName>
        <fullName evidence="1">Uncharacterized protein</fullName>
    </submittedName>
</protein>
<name>A0A0E9UZR3_ANGAN</name>
<accession>A0A0E9UZR3</accession>